<dbReference type="EMBL" id="UAUU01000005">
    <property type="protein sequence ID" value="SPZ84968.1"/>
    <property type="molecule type" value="Genomic_DNA"/>
</dbReference>
<sequence length="88" mass="9685">MIALKSFLDSADNSSEAVSSKTKASNPKKAQARTPNLIFSYNSGVILYKVDVDYTWNSAIQKAVTNWSQISSTTVNFFPVMDGMELLT</sequence>
<evidence type="ECO:0000313" key="2">
    <source>
        <dbReference type="EMBL" id="SPZ84968.1"/>
    </source>
</evidence>
<dbReference type="AlphaFoldDB" id="A0A2X2ISL6"/>
<evidence type="ECO:0000313" key="3">
    <source>
        <dbReference type="Proteomes" id="UP000251241"/>
    </source>
</evidence>
<organism evidence="2 3">
    <name type="scientific">Sphingobacterium multivorum</name>
    <dbReference type="NCBI Taxonomy" id="28454"/>
    <lineage>
        <taxon>Bacteria</taxon>
        <taxon>Pseudomonadati</taxon>
        <taxon>Bacteroidota</taxon>
        <taxon>Sphingobacteriia</taxon>
        <taxon>Sphingobacteriales</taxon>
        <taxon>Sphingobacteriaceae</taxon>
        <taxon>Sphingobacterium</taxon>
    </lineage>
</organism>
<evidence type="ECO:0000256" key="1">
    <source>
        <dbReference type="SAM" id="MobiDB-lite"/>
    </source>
</evidence>
<dbReference type="Proteomes" id="UP000251241">
    <property type="component" value="Unassembled WGS sequence"/>
</dbReference>
<name>A0A2X2ISL6_SPHMU</name>
<protein>
    <submittedName>
        <fullName evidence="2">Uncharacterized protein</fullName>
    </submittedName>
</protein>
<gene>
    <name evidence="2" type="ORF">NCTC11343_01524</name>
</gene>
<feature type="region of interest" description="Disordered" evidence="1">
    <location>
        <begin position="1"/>
        <end position="31"/>
    </location>
</feature>
<proteinExistence type="predicted"/>
<reference evidence="2 3" key="1">
    <citation type="submission" date="2018-06" db="EMBL/GenBank/DDBJ databases">
        <authorList>
            <consortium name="Pathogen Informatics"/>
            <person name="Doyle S."/>
        </authorList>
    </citation>
    <scope>NUCLEOTIDE SEQUENCE [LARGE SCALE GENOMIC DNA]</scope>
    <source>
        <strain evidence="2 3">NCTC11343</strain>
    </source>
</reference>
<feature type="compositionally biased region" description="Polar residues" evidence="1">
    <location>
        <begin position="11"/>
        <end position="25"/>
    </location>
</feature>
<accession>A0A2X2ISL6</accession>